<dbReference type="EnsemblMetazoa" id="MDOA013646-RB">
    <property type="protein sequence ID" value="MDOA013646-PB"/>
    <property type="gene ID" value="MDOA013646"/>
</dbReference>
<dbReference type="InterPro" id="IPR000092">
    <property type="entry name" value="Polyprenyl_synt"/>
</dbReference>
<dbReference type="GO" id="GO:0004161">
    <property type="term" value="F:dimethylallyltranstransferase activity"/>
    <property type="evidence" value="ECO:0007669"/>
    <property type="project" value="TreeGrafter"/>
</dbReference>
<dbReference type="AlphaFoldDB" id="A0A1I8NBZ0"/>
<accession>A0A1I8NBZ0</accession>
<evidence type="ECO:0000256" key="4">
    <source>
        <dbReference type="ARBA" id="ARBA00022842"/>
    </source>
</evidence>
<evidence type="ECO:0000256" key="3">
    <source>
        <dbReference type="ARBA" id="ARBA00022723"/>
    </source>
</evidence>
<dbReference type="InterPro" id="IPR033749">
    <property type="entry name" value="Polyprenyl_synt_CS"/>
</dbReference>
<comment type="pathway">
    <text evidence="5">Pheromone biosynthesis.</text>
</comment>
<dbReference type="STRING" id="7370.A0A1I8NBZ0"/>
<dbReference type="VEuPathDB" id="VectorBase:MDOMA2_018449"/>
<dbReference type="PANTHER" id="PTHR11525">
    <property type="entry name" value="FARNESYL-PYROPHOSPHATE SYNTHETASE"/>
    <property type="match status" value="1"/>
</dbReference>
<evidence type="ECO:0000256" key="6">
    <source>
        <dbReference type="ARBA" id="ARBA00034546"/>
    </source>
</evidence>
<dbReference type="PROSITE" id="PS00723">
    <property type="entry name" value="POLYPRENYL_SYNTHASE_1"/>
    <property type="match status" value="1"/>
</dbReference>
<proteinExistence type="inferred from homology"/>
<dbReference type="SFLD" id="SFLDS00005">
    <property type="entry name" value="Isoprenoid_Synthase_Type_I"/>
    <property type="match status" value="1"/>
</dbReference>
<comment type="cofactor">
    <cofactor evidence="1">
        <name>Mg(2+)</name>
        <dbReference type="ChEBI" id="CHEBI:18420"/>
    </cofactor>
</comment>
<dbReference type="RefSeq" id="XP_011292048.2">
    <property type="nucleotide sequence ID" value="XM_011293746.3"/>
</dbReference>
<dbReference type="PANTHER" id="PTHR11525:SF0">
    <property type="entry name" value="FARNESYL PYROPHOSPHATE SYNTHASE"/>
    <property type="match status" value="1"/>
</dbReference>
<sequence>MMYSLLRTTCRNFIRTVPSSNDVHCKIYKRCASSLLGAQDPVVKRNIPRNLKTGPLPTEQNTQIANYQEVLPDMLNDVGDIIKRFGTTEGSNWFIKAIEYHLEKSACNILQLTTLTYDQYIKSKNISTQNHQLAYIMGYCTEFMNISVLMLDDIMDDGAYRRGHSTWYKMHGIGLAINDAFMIEHSVYMLLKHYFGHLPFYRQILETFHETVFVAACIQSLDLIYAKNPVNTFNMETYRIMAANKVAYDHFYLPFATALYLAGFSDKTILNQSKNILREVGTFYQIKNDYLDCYGTLDTFGKIGTDIQDNKYSWLVVAAMELANEQQQQIINECYGKKDPEKIQEIKNLYSTLDLHSVYAVALEESYQKTKSQIYDIPDKTIQEILLKIATRVYCSEM</sequence>
<dbReference type="GO" id="GO:0004337">
    <property type="term" value="F:(2E,6E)-farnesyl diphosphate synthase activity"/>
    <property type="evidence" value="ECO:0007669"/>
    <property type="project" value="TreeGrafter"/>
</dbReference>
<dbReference type="GO" id="GO:0045337">
    <property type="term" value="P:farnesyl diphosphate biosynthetic process"/>
    <property type="evidence" value="ECO:0007669"/>
    <property type="project" value="TreeGrafter"/>
</dbReference>
<comment type="similarity">
    <text evidence="7">Belongs to the FPP/GGPP synthase family.</text>
</comment>
<dbReference type="KEGG" id="mde:101896699"/>
<evidence type="ECO:0000256" key="2">
    <source>
        <dbReference type="ARBA" id="ARBA00022679"/>
    </source>
</evidence>
<dbReference type="InterPro" id="IPR039702">
    <property type="entry name" value="FPS1-like"/>
</dbReference>
<dbReference type="eggNOG" id="KOG0711">
    <property type="taxonomic scope" value="Eukaryota"/>
</dbReference>
<evidence type="ECO:0000313" key="8">
    <source>
        <dbReference type="EnsemblMetazoa" id="MDOA013646-PB"/>
    </source>
</evidence>
<dbReference type="InterPro" id="IPR008949">
    <property type="entry name" value="Isoprenoid_synthase_dom_sf"/>
</dbReference>
<dbReference type="SUPFAM" id="SSF48576">
    <property type="entry name" value="Terpenoid synthases"/>
    <property type="match status" value="1"/>
</dbReference>
<evidence type="ECO:0000256" key="5">
    <source>
        <dbReference type="ARBA" id="ARBA00033740"/>
    </source>
</evidence>
<evidence type="ECO:0000256" key="1">
    <source>
        <dbReference type="ARBA" id="ARBA00001946"/>
    </source>
</evidence>
<reference evidence="8" key="1">
    <citation type="submission" date="2020-05" db="UniProtKB">
        <authorList>
            <consortium name="EnsemblMetazoa"/>
        </authorList>
    </citation>
    <scope>IDENTIFICATION</scope>
    <source>
        <strain evidence="8">Aabys</strain>
    </source>
</reference>
<dbReference type="OrthoDB" id="10257492at2759"/>
<keyword evidence="2 7" id="KW-0808">Transferase</keyword>
<gene>
    <name evidence="8" type="primary">101896699</name>
</gene>
<organism evidence="8">
    <name type="scientific">Musca domestica</name>
    <name type="common">House fly</name>
    <dbReference type="NCBI Taxonomy" id="7370"/>
    <lineage>
        <taxon>Eukaryota</taxon>
        <taxon>Metazoa</taxon>
        <taxon>Ecdysozoa</taxon>
        <taxon>Arthropoda</taxon>
        <taxon>Hexapoda</taxon>
        <taxon>Insecta</taxon>
        <taxon>Pterygota</taxon>
        <taxon>Neoptera</taxon>
        <taxon>Endopterygota</taxon>
        <taxon>Diptera</taxon>
        <taxon>Brachycera</taxon>
        <taxon>Muscomorpha</taxon>
        <taxon>Muscoidea</taxon>
        <taxon>Muscidae</taxon>
        <taxon>Musca</taxon>
    </lineage>
</organism>
<dbReference type="GO" id="GO:0042811">
    <property type="term" value="P:pheromone biosynthetic process"/>
    <property type="evidence" value="ECO:0007669"/>
    <property type="project" value="UniProtKB-ARBA"/>
</dbReference>
<dbReference type="GO" id="GO:0046872">
    <property type="term" value="F:metal ion binding"/>
    <property type="evidence" value="ECO:0007669"/>
    <property type="project" value="UniProtKB-KW"/>
</dbReference>
<dbReference type="Gene3D" id="1.10.600.10">
    <property type="entry name" value="Farnesyl Diphosphate Synthase"/>
    <property type="match status" value="1"/>
</dbReference>
<dbReference type="Pfam" id="PF00348">
    <property type="entry name" value="polyprenyl_synt"/>
    <property type="match status" value="1"/>
</dbReference>
<name>A0A1I8NBZ0_MUSDO</name>
<keyword evidence="3" id="KW-0479">Metal-binding</keyword>
<dbReference type="GO" id="GO:0005737">
    <property type="term" value="C:cytoplasm"/>
    <property type="evidence" value="ECO:0007669"/>
    <property type="project" value="TreeGrafter"/>
</dbReference>
<protein>
    <recommendedName>
        <fullName evidence="6">Farnesyl pyrophosphate synthase</fullName>
    </recommendedName>
</protein>
<dbReference type="VEuPathDB" id="VectorBase:MDOA013646"/>
<evidence type="ECO:0000256" key="7">
    <source>
        <dbReference type="RuleBase" id="RU004466"/>
    </source>
</evidence>
<keyword evidence="4" id="KW-0460">Magnesium</keyword>